<organism evidence="1 2">
    <name type="scientific">Polychaeton citri CBS 116435</name>
    <dbReference type="NCBI Taxonomy" id="1314669"/>
    <lineage>
        <taxon>Eukaryota</taxon>
        <taxon>Fungi</taxon>
        <taxon>Dikarya</taxon>
        <taxon>Ascomycota</taxon>
        <taxon>Pezizomycotina</taxon>
        <taxon>Dothideomycetes</taxon>
        <taxon>Dothideomycetidae</taxon>
        <taxon>Capnodiales</taxon>
        <taxon>Capnodiaceae</taxon>
        <taxon>Polychaeton</taxon>
    </lineage>
</organism>
<sequence length="241" mass="27378">MMMGASRRRFPSVSLARYQNMIPVARDFHLYLLMDCRRQMDAAPRFRGRCKHPTIASSLIRHDPRTGSRGSSRCVVWAERPLLERLCNEPKSERAHRRASPMTATDRTGPWGGGVFAAVRCAVLGRAGLYCVRGRDVLRANPPSHRPRCTRSHVSKFSHQSPPWPRWTPPFSRFALSRLQRDRDVPALSQLKFRQTALCHDEQCGRFCCSSRHSLLAEAPCAGGAGCFCYYRRQAEVVHVT</sequence>
<dbReference type="EMBL" id="MU003807">
    <property type="protein sequence ID" value="KAF2719764.1"/>
    <property type="molecule type" value="Genomic_DNA"/>
</dbReference>
<evidence type="ECO:0000313" key="1">
    <source>
        <dbReference type="EMBL" id="KAF2719764.1"/>
    </source>
</evidence>
<dbReference type="Proteomes" id="UP000799441">
    <property type="component" value="Unassembled WGS sequence"/>
</dbReference>
<evidence type="ECO:0000313" key="2">
    <source>
        <dbReference type="Proteomes" id="UP000799441"/>
    </source>
</evidence>
<reference evidence="1" key="1">
    <citation type="journal article" date="2020" name="Stud. Mycol.">
        <title>101 Dothideomycetes genomes: a test case for predicting lifestyles and emergence of pathogens.</title>
        <authorList>
            <person name="Haridas S."/>
            <person name="Albert R."/>
            <person name="Binder M."/>
            <person name="Bloem J."/>
            <person name="Labutti K."/>
            <person name="Salamov A."/>
            <person name="Andreopoulos B."/>
            <person name="Baker S."/>
            <person name="Barry K."/>
            <person name="Bills G."/>
            <person name="Bluhm B."/>
            <person name="Cannon C."/>
            <person name="Castanera R."/>
            <person name="Culley D."/>
            <person name="Daum C."/>
            <person name="Ezra D."/>
            <person name="Gonzalez J."/>
            <person name="Henrissat B."/>
            <person name="Kuo A."/>
            <person name="Liang C."/>
            <person name="Lipzen A."/>
            <person name="Lutzoni F."/>
            <person name="Magnuson J."/>
            <person name="Mondo S."/>
            <person name="Nolan M."/>
            <person name="Ohm R."/>
            <person name="Pangilinan J."/>
            <person name="Park H.-J."/>
            <person name="Ramirez L."/>
            <person name="Alfaro M."/>
            <person name="Sun H."/>
            <person name="Tritt A."/>
            <person name="Yoshinaga Y."/>
            <person name="Zwiers L.-H."/>
            <person name="Turgeon B."/>
            <person name="Goodwin S."/>
            <person name="Spatafora J."/>
            <person name="Crous P."/>
            <person name="Grigoriev I."/>
        </authorList>
    </citation>
    <scope>NUCLEOTIDE SEQUENCE</scope>
    <source>
        <strain evidence="1">CBS 116435</strain>
    </source>
</reference>
<gene>
    <name evidence="1" type="ORF">K431DRAFT_106361</name>
</gene>
<dbReference type="AlphaFoldDB" id="A0A9P4Q7T8"/>
<keyword evidence="2" id="KW-1185">Reference proteome</keyword>
<protein>
    <submittedName>
        <fullName evidence="1">Uncharacterized protein</fullName>
    </submittedName>
</protein>
<accession>A0A9P4Q7T8</accession>
<comment type="caution">
    <text evidence="1">The sequence shown here is derived from an EMBL/GenBank/DDBJ whole genome shotgun (WGS) entry which is preliminary data.</text>
</comment>
<name>A0A9P4Q7T8_9PEZI</name>
<proteinExistence type="predicted"/>